<organism evidence="1 2">
    <name type="scientific">Aureimonas ureilytica</name>
    <dbReference type="NCBI Taxonomy" id="401562"/>
    <lineage>
        <taxon>Bacteria</taxon>
        <taxon>Pseudomonadati</taxon>
        <taxon>Pseudomonadota</taxon>
        <taxon>Alphaproteobacteria</taxon>
        <taxon>Hyphomicrobiales</taxon>
        <taxon>Aurantimonadaceae</taxon>
        <taxon>Aureimonas</taxon>
    </lineage>
</organism>
<dbReference type="AlphaFoldDB" id="A0A175RA88"/>
<protein>
    <submittedName>
        <fullName evidence="1">Glyoxalase</fullName>
    </submittedName>
</protein>
<comment type="caution">
    <text evidence="1">The sequence shown here is derived from an EMBL/GenBank/DDBJ whole genome shotgun (WGS) entry which is preliminary data.</text>
</comment>
<proteinExistence type="predicted"/>
<accession>A0A175RA88</accession>
<dbReference type="STRING" id="401562.NS365_12730"/>
<dbReference type="SUPFAM" id="SSF54593">
    <property type="entry name" value="Glyoxalase/Bleomycin resistance protein/Dihydroxybiphenyl dioxygenase"/>
    <property type="match status" value="1"/>
</dbReference>
<dbReference type="CDD" id="cd07262">
    <property type="entry name" value="VOC_like"/>
    <property type="match status" value="1"/>
</dbReference>
<sequence>MLSHVYLGTDDFERSLRFWAAIAREIGLRFRFEDGERGWAGWQPADADRPLFLIGRPENGAPASIGNGTMIAFNLGSHALVDRVHALALALGGRDEGAPGLRPHYHPNYYGAYFRDRDGHKIGLACHRPDGDSSL</sequence>
<evidence type="ECO:0000313" key="1">
    <source>
        <dbReference type="EMBL" id="KTQ96873.1"/>
    </source>
</evidence>
<dbReference type="Proteomes" id="UP000078272">
    <property type="component" value="Unassembled WGS sequence"/>
</dbReference>
<dbReference type="Gene3D" id="3.10.180.10">
    <property type="entry name" value="2,3-Dihydroxybiphenyl 1,2-Dioxygenase, domain 1"/>
    <property type="match status" value="1"/>
</dbReference>
<dbReference type="EMBL" id="LDPZ01000013">
    <property type="protein sequence ID" value="KTQ96873.1"/>
    <property type="molecule type" value="Genomic_DNA"/>
</dbReference>
<name>A0A175RA88_9HYPH</name>
<evidence type="ECO:0000313" key="2">
    <source>
        <dbReference type="Proteomes" id="UP000078272"/>
    </source>
</evidence>
<reference evidence="1 2" key="1">
    <citation type="journal article" date="2016" name="Front. Microbiol.">
        <title>Genomic Resource of Rice Seed Associated Bacteria.</title>
        <authorList>
            <person name="Midha S."/>
            <person name="Bansal K."/>
            <person name="Sharma S."/>
            <person name="Kumar N."/>
            <person name="Patil P.P."/>
            <person name="Chaudhry V."/>
            <person name="Patil P.B."/>
        </authorList>
    </citation>
    <scope>NUCLEOTIDE SEQUENCE [LARGE SCALE GENOMIC DNA]</scope>
    <source>
        <strain evidence="1 2">NS226</strain>
    </source>
</reference>
<gene>
    <name evidence="1" type="ORF">NS226_06960</name>
</gene>
<dbReference type="InterPro" id="IPR029068">
    <property type="entry name" value="Glyas_Bleomycin-R_OHBP_Dase"/>
</dbReference>
<dbReference type="PATRIC" id="fig|401562.3.peg.684"/>
<dbReference type="PANTHER" id="PTHR35006">
    <property type="entry name" value="GLYOXALASE FAMILY PROTEIN (AFU_ORTHOLOGUE AFUA_5G14830)"/>
    <property type="match status" value="1"/>
</dbReference>
<dbReference type="PANTHER" id="PTHR35006:SF1">
    <property type="entry name" value="BLL2941 PROTEIN"/>
    <property type="match status" value="1"/>
</dbReference>